<accession>A0A5C4XRY6</accession>
<feature type="domain" description="O-GlcNAc transferase C-terminal" evidence="5">
    <location>
        <begin position="254"/>
        <end position="406"/>
    </location>
</feature>
<evidence type="ECO:0000256" key="1">
    <source>
        <dbReference type="ARBA" id="ARBA00004922"/>
    </source>
</evidence>
<comment type="caution">
    <text evidence="6">The sequence shown here is derived from an EMBL/GenBank/DDBJ whole genome shotgun (WGS) entry which is preliminary data.</text>
</comment>
<evidence type="ECO:0000256" key="4">
    <source>
        <dbReference type="ARBA" id="ARBA00022803"/>
    </source>
</evidence>
<evidence type="ECO:0000259" key="5">
    <source>
        <dbReference type="Pfam" id="PF13844"/>
    </source>
</evidence>
<evidence type="ECO:0000313" key="7">
    <source>
        <dbReference type="Proteomes" id="UP000311605"/>
    </source>
</evidence>
<dbReference type="EMBL" id="VDMN01000001">
    <property type="protein sequence ID" value="TNM66089.1"/>
    <property type="molecule type" value="Genomic_DNA"/>
</dbReference>
<dbReference type="Gene3D" id="3.40.50.2000">
    <property type="entry name" value="Glycogen Phosphorylase B"/>
    <property type="match status" value="1"/>
</dbReference>
<dbReference type="AlphaFoldDB" id="A0A5C4XRY6"/>
<dbReference type="OrthoDB" id="146908at2"/>
<evidence type="ECO:0000256" key="3">
    <source>
        <dbReference type="ARBA" id="ARBA00022737"/>
    </source>
</evidence>
<dbReference type="PANTHER" id="PTHR44998:SF1">
    <property type="entry name" value="UDP-N-ACETYLGLUCOSAMINE--PEPTIDE N-ACETYLGLUCOSAMINYLTRANSFERASE 110 KDA SUBUNIT"/>
    <property type="match status" value="1"/>
</dbReference>
<dbReference type="InterPro" id="IPR029489">
    <property type="entry name" value="OGT/SEC/SPY_C"/>
</dbReference>
<dbReference type="Gene3D" id="1.25.40.10">
    <property type="entry name" value="Tetratricopeptide repeat domain"/>
    <property type="match status" value="1"/>
</dbReference>
<evidence type="ECO:0000256" key="2">
    <source>
        <dbReference type="ARBA" id="ARBA00022679"/>
    </source>
</evidence>
<keyword evidence="4" id="KW-0802">TPR repeat</keyword>
<organism evidence="6 7">
    <name type="scientific">Aliirhizobium smilacinae</name>
    <dbReference type="NCBI Taxonomy" id="1395944"/>
    <lineage>
        <taxon>Bacteria</taxon>
        <taxon>Pseudomonadati</taxon>
        <taxon>Pseudomonadota</taxon>
        <taxon>Alphaproteobacteria</taxon>
        <taxon>Hyphomicrobiales</taxon>
        <taxon>Rhizobiaceae</taxon>
        <taxon>Aliirhizobium</taxon>
    </lineage>
</organism>
<dbReference type="PANTHER" id="PTHR44998">
    <property type="match status" value="1"/>
</dbReference>
<protein>
    <submittedName>
        <fullName evidence="6">Glycosyl transferase</fullName>
    </submittedName>
</protein>
<sequence length="642" mass="73268">MLTEISYKAASQHFRSGDYTSSLVTINKLLDVQKDARTYMLLARTLKQLKHKAEAAQAFQLAAELGGQHSEDNLIDAIRLYFELGEKEKALALANRILPKLTRDPELAFIVASLLVERGQARIARVFKTVLIRSKELPHMLLGARISLNTWDLFDPSDIETARVLLSRIPTSHPVRLMYLTFSREHSKYDAVERHQPIIDAAIASGETDFVKMDGTFFNLHWTGDEHLNQLARSNTPKFSPEMTALRHQMPHTWGDKIRIGYLSSDLFDKHATMKLIRRVFELHDRDRFDVTLFCHSDPKMLASNEANREEWGNLVTVRDMSDEEILAEIKSRNIDILVDLKGHTIGTRNTVFNMQAAPIQVAWLGFPGSTVNVDLDYAIGDKFVLPDSSKPHYYEKFCRLPETYQPNDPIHRPLAKPMTRKEVGLPEDAFIYASFNSNRKITPQMLDLWAAIVKSTPNGVLWIMTNNAEGRINIQKKLVASGVPAKRILFMTKMHFEHHLNRIPLADLGLDTYPVNGHTTTSEQLWAGLPVLTYKGTNFASRVSESLLHAIDLPELIAENKDDYLRKAVEFGNNPELIKPLRQRLEDNRLKSPLFDAERFCRHLETAYEMMADRARQGLKPDHIDVASLPTRTEPFMEKLD</sequence>
<name>A0A5C4XRY6_9HYPH</name>
<dbReference type="Pfam" id="PF13844">
    <property type="entry name" value="Glyco_transf_41"/>
    <property type="match status" value="2"/>
</dbReference>
<evidence type="ECO:0000313" key="6">
    <source>
        <dbReference type="EMBL" id="TNM66089.1"/>
    </source>
</evidence>
<reference evidence="6 7" key="1">
    <citation type="submission" date="2019-06" db="EMBL/GenBank/DDBJ databases">
        <title>The draft genome of Rhizobium smilacinae PTYR-5.</title>
        <authorList>
            <person name="Liu L."/>
            <person name="Li L."/>
            <person name="Zhang X."/>
        </authorList>
    </citation>
    <scope>NUCLEOTIDE SEQUENCE [LARGE SCALE GENOMIC DNA]</scope>
    <source>
        <strain evidence="6 7">PTYR-5</strain>
    </source>
</reference>
<keyword evidence="7" id="KW-1185">Reference proteome</keyword>
<gene>
    <name evidence="6" type="ORF">FHP24_07685</name>
</gene>
<dbReference type="InterPro" id="IPR011990">
    <property type="entry name" value="TPR-like_helical_dom_sf"/>
</dbReference>
<comment type="pathway">
    <text evidence="1">Protein modification; protein glycosylation.</text>
</comment>
<dbReference type="Proteomes" id="UP000311605">
    <property type="component" value="Unassembled WGS sequence"/>
</dbReference>
<feature type="domain" description="O-GlcNAc transferase C-terminal" evidence="5">
    <location>
        <begin position="420"/>
        <end position="605"/>
    </location>
</feature>
<keyword evidence="3" id="KW-0677">Repeat</keyword>
<keyword evidence="2 6" id="KW-0808">Transferase</keyword>
<dbReference type="Gene3D" id="3.40.50.11380">
    <property type="match status" value="1"/>
</dbReference>
<dbReference type="RefSeq" id="WP_139675139.1">
    <property type="nucleotide sequence ID" value="NZ_VDMN01000001.1"/>
</dbReference>
<dbReference type="GO" id="GO:0016740">
    <property type="term" value="F:transferase activity"/>
    <property type="evidence" value="ECO:0007669"/>
    <property type="project" value="UniProtKB-KW"/>
</dbReference>
<dbReference type="SUPFAM" id="SSF48452">
    <property type="entry name" value="TPR-like"/>
    <property type="match status" value="1"/>
</dbReference>
<proteinExistence type="predicted"/>